<protein>
    <submittedName>
        <fullName evidence="2">Uncharacterized protein</fullName>
    </submittedName>
</protein>
<keyword evidence="1" id="KW-1133">Transmembrane helix</keyword>
<organism evidence="2 3">
    <name type="scientific">Candidatus Gottesmanbacteria bacterium RIFCSPHIGHO2_02_FULL_39_11</name>
    <dbReference type="NCBI Taxonomy" id="1798382"/>
    <lineage>
        <taxon>Bacteria</taxon>
        <taxon>Candidatus Gottesmaniibacteriota</taxon>
    </lineage>
</organism>
<sequence length="171" mass="18516">MDKSIFSSRLLLPTVIISSLYLLITILLMNRSLTVDTLFGTYSLDYKGQIIISLISGMWTSMTDMGLFLLVIASVLTGLNISLLVDRLNKLKKLAKLHLVVGGSSILGIVGSGCAACGLPILALLGLSGSAAYLPLRGMELSYFSVLILLFSFYFLVKTDTRQSCTINVNK</sequence>
<keyword evidence="1" id="KW-0812">Transmembrane</keyword>
<accession>A0A1F5ZSK9</accession>
<dbReference type="AlphaFoldDB" id="A0A1F5ZSK9"/>
<feature type="transmembrane region" description="Helical" evidence="1">
    <location>
        <begin position="10"/>
        <end position="29"/>
    </location>
</feature>
<evidence type="ECO:0000313" key="3">
    <source>
        <dbReference type="Proteomes" id="UP000176923"/>
    </source>
</evidence>
<evidence type="ECO:0000313" key="2">
    <source>
        <dbReference type="EMBL" id="OGG15363.1"/>
    </source>
</evidence>
<proteinExistence type="predicted"/>
<feature type="transmembrane region" description="Helical" evidence="1">
    <location>
        <begin position="141"/>
        <end position="157"/>
    </location>
</feature>
<dbReference type="Proteomes" id="UP000176923">
    <property type="component" value="Unassembled WGS sequence"/>
</dbReference>
<comment type="caution">
    <text evidence="2">The sequence shown here is derived from an EMBL/GenBank/DDBJ whole genome shotgun (WGS) entry which is preliminary data.</text>
</comment>
<dbReference type="EMBL" id="MFJL01000026">
    <property type="protein sequence ID" value="OGG15363.1"/>
    <property type="molecule type" value="Genomic_DNA"/>
</dbReference>
<name>A0A1F5ZSK9_9BACT</name>
<feature type="transmembrane region" description="Helical" evidence="1">
    <location>
        <begin position="65"/>
        <end position="85"/>
    </location>
</feature>
<reference evidence="2 3" key="1">
    <citation type="journal article" date="2016" name="Nat. Commun.">
        <title>Thousands of microbial genomes shed light on interconnected biogeochemical processes in an aquifer system.</title>
        <authorList>
            <person name="Anantharaman K."/>
            <person name="Brown C.T."/>
            <person name="Hug L.A."/>
            <person name="Sharon I."/>
            <person name="Castelle C.J."/>
            <person name="Probst A.J."/>
            <person name="Thomas B.C."/>
            <person name="Singh A."/>
            <person name="Wilkins M.J."/>
            <person name="Karaoz U."/>
            <person name="Brodie E.L."/>
            <person name="Williams K.H."/>
            <person name="Hubbard S.S."/>
            <person name="Banfield J.F."/>
        </authorList>
    </citation>
    <scope>NUCLEOTIDE SEQUENCE [LARGE SCALE GENOMIC DNA]</scope>
</reference>
<keyword evidence="1" id="KW-0472">Membrane</keyword>
<dbReference type="STRING" id="1798382.A3D77_07525"/>
<feature type="transmembrane region" description="Helical" evidence="1">
    <location>
        <begin position="97"/>
        <end position="121"/>
    </location>
</feature>
<gene>
    <name evidence="2" type="ORF">A3D77_07525</name>
</gene>
<evidence type="ECO:0000256" key="1">
    <source>
        <dbReference type="SAM" id="Phobius"/>
    </source>
</evidence>